<dbReference type="AlphaFoldDB" id="A0AAD9MJA0"/>
<dbReference type="InterPro" id="IPR032106">
    <property type="entry name" value="2-oxogl_dehyd_N"/>
</dbReference>
<dbReference type="FunFam" id="3.40.50.970:FF:000002">
    <property type="entry name" value="2-oxoglutarate dehydrogenase, E1 component"/>
    <property type="match status" value="1"/>
</dbReference>
<dbReference type="Pfam" id="PF02779">
    <property type="entry name" value="Transket_pyr"/>
    <property type="match status" value="1"/>
</dbReference>
<comment type="cofactor">
    <cofactor evidence="1">
        <name>Mg(2+)</name>
        <dbReference type="ChEBI" id="CHEBI:18420"/>
    </cofactor>
</comment>
<dbReference type="Pfam" id="PF16078">
    <property type="entry name" value="2-oxogl_dehyd_N"/>
    <property type="match status" value="1"/>
</dbReference>
<dbReference type="InterPro" id="IPR005475">
    <property type="entry name" value="Transketolase-like_Pyr-bd"/>
</dbReference>
<evidence type="ECO:0000256" key="1">
    <source>
        <dbReference type="ARBA" id="ARBA00001946"/>
    </source>
</evidence>
<dbReference type="InterPro" id="IPR031717">
    <property type="entry name" value="ODO-1/KGD_C"/>
</dbReference>
<dbReference type="PANTHER" id="PTHR23152:SF4">
    <property type="entry name" value="2-OXOADIPATE DEHYDROGENASE COMPLEX COMPONENT E1"/>
    <property type="match status" value="1"/>
</dbReference>
<sequence>MLALASRQTAVRVARSLAVLQREFHGSSQASQQAHPKAVPLAKLKDSFLDGTSSTYLEELEQKYREDPKSVDRTWASFFRSMDAGVPGEAVAEAYDAWERGENVSPLAAAAVSTQTIQESMRLLLLVRAYQVMGHLAAGLDPLGLDSRAEPAELDPKFYNFTEEDLDREFFLGTWNMEGFLSEGRPIRTLREILTRLRETYCGSIGFEYMHINDRERCNWIRARIETVEREEFSREKKMLVLDRLTWSEFFESFLANKYTAAKRFGLEGCEALIPGMKAIIDSTAEMGARSICIGMPHRGRLNILANVMRKPMEQVFSEFAGRTPEEAGGAYTGSGDVKYHLGTSYDRPTITGKHVHLSLLANPSHLEAVNTVCLGKVRAKQHYSDDADRRANLPILIHGDGAFAGQGIVYETLDMSALPDYTVGGTIHLVVNNQVAFTTDPRKSRSSPYCTDVAKALSAPVFHVNADDAEAVVRVCELAAEWRQTWGSDVVIDLIGYRRYGHNEIDEPMFTQPLMYSAIKKHANVQQLYAKRLLAEGSVAKEAVDDIQAEVSRKLSAAFENAKEHQPKLSDWLSSHWKGFHSPKQYSRIRNTGVPADLLAGVGEAITTLPQGFTPHRQIAKVYEHRARMVRGEEGVDWGFAEALAFGTLLAEGNHVRLSGQDVERGTFSHRHAVVHDQKTGDKYTPLAHVFEDERPGQFTVSNSSLSEFGVLGFELGYSLESPNALVLWEAQFGDFANGAQIIFDQFVSSGEAKWLRQSGLTVLLPHGYDGQGPEHSSARLERFLQMVDEDPYQPPVIDEKQWFTGGHLGSQIQRINWQVVNCTTPANYFHVLRRQIHRQFRKPLVVFSPKNLLRHPLARSPLAEFDDKPDDQYIEGVRFKRVIMDEGATDRSPSPEPLPSTRRLVLCTGKLYYELAMERARQERTHEDVAIVRVEQLAPFPFDLIERELRRYPNAEVVWAQEEPKNMGAYLHVQPRIQTCLQGVGRTPPMRIKYAGRKTMASTATGFGSVHAQEQAELIKNALDCDF</sequence>
<dbReference type="NCBIfam" id="NF006914">
    <property type="entry name" value="PRK09404.1"/>
    <property type="match status" value="1"/>
</dbReference>
<evidence type="ECO:0000256" key="9">
    <source>
        <dbReference type="ARBA" id="ARBA00022946"/>
    </source>
</evidence>
<dbReference type="InterPro" id="IPR029061">
    <property type="entry name" value="THDP-binding"/>
</dbReference>
<dbReference type="NCBIfam" id="TIGR00239">
    <property type="entry name" value="2oxo_dh_E1"/>
    <property type="match status" value="1"/>
</dbReference>
<dbReference type="Gene3D" id="3.40.50.970">
    <property type="match status" value="1"/>
</dbReference>
<evidence type="ECO:0000256" key="14">
    <source>
        <dbReference type="ARBA" id="ARBA00040267"/>
    </source>
</evidence>
<evidence type="ECO:0000256" key="8">
    <source>
        <dbReference type="ARBA" id="ARBA00022842"/>
    </source>
</evidence>
<dbReference type="InterPro" id="IPR042179">
    <property type="entry name" value="KGD_C_sf"/>
</dbReference>
<evidence type="ECO:0000256" key="12">
    <source>
        <dbReference type="ARBA" id="ARBA00023128"/>
    </source>
</evidence>
<keyword evidence="7" id="KW-0479">Metal-binding</keyword>
<keyword evidence="8" id="KW-0460">Magnesium</keyword>
<comment type="subcellular location">
    <subcellularLocation>
        <location evidence="3">Mitochondrion matrix</location>
    </subcellularLocation>
</comment>
<keyword evidence="11" id="KW-0786">Thiamine pyrophosphate</keyword>
<dbReference type="Gene3D" id="1.10.287.1150">
    <property type="entry name" value="TPP helical domain"/>
    <property type="match status" value="1"/>
</dbReference>
<keyword evidence="6" id="KW-0816">Tricarboxylic acid cycle</keyword>
<evidence type="ECO:0000256" key="16">
    <source>
        <dbReference type="ARBA" id="ARBA00051911"/>
    </source>
</evidence>
<gene>
    <name evidence="18" type="ORF">QBZ16_001972</name>
</gene>
<dbReference type="SUPFAM" id="SSF52518">
    <property type="entry name" value="Thiamin diphosphate-binding fold (THDP-binding)"/>
    <property type="match status" value="2"/>
</dbReference>
<proteinExistence type="inferred from homology"/>
<dbReference type="NCBIfam" id="NF008907">
    <property type="entry name" value="PRK12270.1"/>
    <property type="match status" value="1"/>
</dbReference>
<comment type="cofactor">
    <cofactor evidence="2">
        <name>thiamine diphosphate</name>
        <dbReference type="ChEBI" id="CHEBI:58937"/>
    </cofactor>
</comment>
<evidence type="ECO:0000256" key="6">
    <source>
        <dbReference type="ARBA" id="ARBA00022532"/>
    </source>
</evidence>
<dbReference type="PIRSF" id="PIRSF000157">
    <property type="entry name" value="Oxoglu_dh_E1"/>
    <property type="match status" value="1"/>
</dbReference>
<evidence type="ECO:0000256" key="4">
    <source>
        <dbReference type="ARBA" id="ARBA00006936"/>
    </source>
</evidence>
<dbReference type="Gene3D" id="3.40.50.12470">
    <property type="match status" value="1"/>
</dbReference>
<evidence type="ECO:0000259" key="17">
    <source>
        <dbReference type="SMART" id="SM00861"/>
    </source>
</evidence>
<comment type="caution">
    <text evidence="18">The sequence shown here is derived from an EMBL/GenBank/DDBJ whole genome shotgun (WGS) entry which is preliminary data.</text>
</comment>
<evidence type="ECO:0000256" key="2">
    <source>
        <dbReference type="ARBA" id="ARBA00001964"/>
    </source>
</evidence>
<dbReference type="InterPro" id="IPR001017">
    <property type="entry name" value="DH_E1"/>
</dbReference>
<evidence type="ECO:0000256" key="13">
    <source>
        <dbReference type="ARBA" id="ARBA00037426"/>
    </source>
</evidence>
<evidence type="ECO:0000256" key="3">
    <source>
        <dbReference type="ARBA" id="ARBA00004305"/>
    </source>
</evidence>
<evidence type="ECO:0000256" key="11">
    <source>
        <dbReference type="ARBA" id="ARBA00023052"/>
    </source>
</evidence>
<dbReference type="FunFam" id="1.10.287.1150:FF:000002">
    <property type="entry name" value="2-oxoglutarate dehydrogenase E1 component"/>
    <property type="match status" value="1"/>
</dbReference>
<dbReference type="GO" id="GO:0005759">
    <property type="term" value="C:mitochondrial matrix"/>
    <property type="evidence" value="ECO:0007669"/>
    <property type="project" value="UniProtKB-SubCell"/>
</dbReference>
<dbReference type="SMART" id="SM00861">
    <property type="entry name" value="Transket_pyr"/>
    <property type="match status" value="1"/>
</dbReference>
<dbReference type="PANTHER" id="PTHR23152">
    <property type="entry name" value="2-OXOGLUTARATE DEHYDROGENASE"/>
    <property type="match status" value="1"/>
</dbReference>
<evidence type="ECO:0000256" key="15">
    <source>
        <dbReference type="ARBA" id="ARBA00042984"/>
    </source>
</evidence>
<dbReference type="EC" id="1.2.4.2" evidence="5"/>
<dbReference type="GO" id="GO:0045252">
    <property type="term" value="C:oxoglutarate dehydrogenase complex"/>
    <property type="evidence" value="ECO:0007669"/>
    <property type="project" value="TreeGrafter"/>
</dbReference>
<dbReference type="GO" id="GO:0046872">
    <property type="term" value="F:metal ion binding"/>
    <property type="evidence" value="ECO:0007669"/>
    <property type="project" value="UniProtKB-KW"/>
</dbReference>
<dbReference type="GO" id="GO:0004591">
    <property type="term" value="F:oxoglutarate dehydrogenase (succinyl-transferring) activity"/>
    <property type="evidence" value="ECO:0007669"/>
    <property type="project" value="UniProtKB-EC"/>
</dbReference>
<keyword evidence="10" id="KW-0560">Oxidoreductase</keyword>
<reference evidence="18" key="1">
    <citation type="submission" date="2021-01" db="EMBL/GenBank/DDBJ databases">
        <authorList>
            <person name="Eckstrom K.M.E."/>
        </authorList>
    </citation>
    <scope>NUCLEOTIDE SEQUENCE</scope>
    <source>
        <strain evidence="18">UVCC 0001</strain>
    </source>
</reference>
<dbReference type="InterPro" id="IPR011603">
    <property type="entry name" value="2oxoglutarate_DH_E1"/>
</dbReference>
<dbReference type="Gene3D" id="3.40.50.11610">
    <property type="entry name" value="Multifunctional 2-oxoglutarate metabolism enzyme, C-terminal domain"/>
    <property type="match status" value="1"/>
</dbReference>
<protein>
    <recommendedName>
        <fullName evidence="14">2-oxoglutarate dehydrogenase, mitochondrial</fullName>
        <ecNumber evidence="5">1.2.4.2</ecNumber>
    </recommendedName>
    <alternativeName>
        <fullName evidence="15">2-oxoglutarate dehydrogenase complex component E1</fullName>
    </alternativeName>
</protein>
<evidence type="ECO:0000256" key="7">
    <source>
        <dbReference type="ARBA" id="ARBA00022723"/>
    </source>
</evidence>
<organism evidence="18 19">
    <name type="scientific">Prototheca wickerhamii</name>
    <dbReference type="NCBI Taxonomy" id="3111"/>
    <lineage>
        <taxon>Eukaryota</taxon>
        <taxon>Viridiplantae</taxon>
        <taxon>Chlorophyta</taxon>
        <taxon>core chlorophytes</taxon>
        <taxon>Trebouxiophyceae</taxon>
        <taxon>Chlorellales</taxon>
        <taxon>Chlorellaceae</taxon>
        <taxon>Prototheca</taxon>
    </lineage>
</organism>
<name>A0AAD9MJA0_PROWI</name>
<evidence type="ECO:0000256" key="5">
    <source>
        <dbReference type="ARBA" id="ARBA00012280"/>
    </source>
</evidence>
<evidence type="ECO:0000256" key="10">
    <source>
        <dbReference type="ARBA" id="ARBA00023002"/>
    </source>
</evidence>
<accession>A0AAD9MJA0</accession>
<keyword evidence="12" id="KW-0496">Mitochondrion</keyword>
<comment type="similarity">
    <text evidence="4">Belongs to the alpha-ketoglutarate dehydrogenase family.</text>
</comment>
<dbReference type="FunFam" id="3.40.50.12470:FF:000003">
    <property type="entry name" value="2-oxoglutarate dehydrogenase E1 component"/>
    <property type="match status" value="1"/>
</dbReference>
<comment type="function">
    <text evidence="13">The 2-oxoglutarate dehydrogenase complex catalyzes the overall conversion of 2-oxoglutarate to succinyl-CoA and CO(2). It contains multiple copies of three enzymatic components: 2-oxoglutarate dehydrogenase (E1), dihydrolipoamide succinyltransferase (E2) and lipoamide dehydrogenase (E3).</text>
</comment>
<comment type="catalytic activity">
    <reaction evidence="16">
        <text>N(6)-[(R)-lipoyl]-L-lysyl-[protein] + 2-oxoglutarate + H(+) = N(6)-[(R)-S(8)-succinyldihydrolipoyl]-L-lysyl-[protein] + CO2</text>
        <dbReference type="Rhea" id="RHEA:12188"/>
        <dbReference type="Rhea" id="RHEA-COMP:10474"/>
        <dbReference type="Rhea" id="RHEA-COMP:20092"/>
        <dbReference type="ChEBI" id="CHEBI:15378"/>
        <dbReference type="ChEBI" id="CHEBI:16526"/>
        <dbReference type="ChEBI" id="CHEBI:16810"/>
        <dbReference type="ChEBI" id="CHEBI:83099"/>
        <dbReference type="ChEBI" id="CHEBI:83120"/>
        <dbReference type="EC" id="1.2.4.2"/>
    </reaction>
</comment>
<keyword evidence="9" id="KW-0809">Transit peptide</keyword>
<dbReference type="Pfam" id="PF16870">
    <property type="entry name" value="OxoGdeHyase_C"/>
    <property type="match status" value="1"/>
</dbReference>
<keyword evidence="19" id="KW-1185">Reference proteome</keyword>
<dbReference type="GO" id="GO:0030976">
    <property type="term" value="F:thiamine pyrophosphate binding"/>
    <property type="evidence" value="ECO:0007669"/>
    <property type="project" value="InterPro"/>
</dbReference>
<dbReference type="EMBL" id="JASFZW010000002">
    <property type="protein sequence ID" value="KAK2079577.1"/>
    <property type="molecule type" value="Genomic_DNA"/>
</dbReference>
<dbReference type="CDD" id="cd02016">
    <property type="entry name" value="TPP_E1_OGDC_like"/>
    <property type="match status" value="1"/>
</dbReference>
<dbReference type="GO" id="GO:0006099">
    <property type="term" value="P:tricarboxylic acid cycle"/>
    <property type="evidence" value="ECO:0007669"/>
    <property type="project" value="UniProtKB-KW"/>
</dbReference>
<evidence type="ECO:0000313" key="18">
    <source>
        <dbReference type="EMBL" id="KAK2079577.1"/>
    </source>
</evidence>
<dbReference type="Pfam" id="PF00676">
    <property type="entry name" value="E1_dh"/>
    <property type="match status" value="1"/>
</dbReference>
<dbReference type="Proteomes" id="UP001255856">
    <property type="component" value="Unassembled WGS sequence"/>
</dbReference>
<feature type="domain" description="Transketolase-like pyrimidine-binding" evidence="17">
    <location>
        <begin position="637"/>
        <end position="857"/>
    </location>
</feature>
<evidence type="ECO:0000313" key="19">
    <source>
        <dbReference type="Proteomes" id="UP001255856"/>
    </source>
</evidence>